<dbReference type="Pfam" id="PF01593">
    <property type="entry name" value="Amino_oxidase"/>
    <property type="match status" value="1"/>
</dbReference>
<sequence length="456" mass="49479">MQSNTSPRNSTPDVIVVGAGLAGLKAALELKDAGKRVLVLEARDRVGGRAMSGEVGGHAVDFGGQWVGPQQTLLRAQAQALGVRVHAQYTEGASLVSFKGKVHPYTSSIPKLPVLSTLALGLVVHRWKRDMQMLPAGAPWSATRAREWDALSLETWIDKHVRTATARDFTRILAGAILCADTLHVSYLFFLECLRQGQGLEVMIGTQGGAQQDKFLGGAWQIPRRMADRLGGCILLDSPARAIEQDADGVRVICPQGAYAARRVIVTAPPALASRIHYSPPLPVKRAALLQRMPMGSVIKVHVAYRAPFWRRRGLNGAVVSTDRHFGLVFDQSPDDESLGALVGLIEGNHAMALSAAGKEARREQVISDLVHYFGDDARQPLDYVDHDWTADEWAQGGYAAHMPPGVLTSFGDSIREPVGHIHWAGTETATEWMGYFEGALQSGIRAAEEVVQTLR</sequence>
<accession>A0A2A4FL30</accession>
<dbReference type="PANTHER" id="PTHR43563">
    <property type="entry name" value="AMINE OXIDASE"/>
    <property type="match status" value="1"/>
</dbReference>
<feature type="domain" description="Amine oxidase" evidence="5">
    <location>
        <begin position="21"/>
        <end position="451"/>
    </location>
</feature>
<dbReference type="Proteomes" id="UP000217994">
    <property type="component" value="Unassembled WGS sequence"/>
</dbReference>
<comment type="similarity">
    <text evidence="2">Belongs to the flavin monoamine oxidase family.</text>
</comment>
<dbReference type="SUPFAM" id="SSF51905">
    <property type="entry name" value="FAD/NAD(P)-binding domain"/>
    <property type="match status" value="1"/>
</dbReference>
<dbReference type="Gene3D" id="3.90.660.10">
    <property type="match status" value="1"/>
</dbReference>
<dbReference type="PANTHER" id="PTHR43563:SF1">
    <property type="entry name" value="AMINE OXIDASE [FLAVIN-CONTAINING] B"/>
    <property type="match status" value="1"/>
</dbReference>
<proteinExistence type="inferred from homology"/>
<evidence type="ECO:0000313" key="6">
    <source>
        <dbReference type="EMBL" id="PCE34413.1"/>
    </source>
</evidence>
<dbReference type="InterPro" id="IPR050703">
    <property type="entry name" value="Flavin_MAO"/>
</dbReference>
<evidence type="ECO:0000313" key="7">
    <source>
        <dbReference type="Proteomes" id="UP000217994"/>
    </source>
</evidence>
<comment type="caution">
    <text evidence="6">The sequence shown here is derived from an EMBL/GenBank/DDBJ whole genome shotgun (WGS) entry which is preliminary data.</text>
</comment>
<name>A0A2A4FL30_9BURK</name>
<gene>
    <name evidence="6" type="ORF">BZL54_00070</name>
</gene>
<evidence type="ECO:0000256" key="3">
    <source>
        <dbReference type="ARBA" id="ARBA00023002"/>
    </source>
</evidence>
<evidence type="ECO:0000256" key="4">
    <source>
        <dbReference type="PIRSR" id="PIRSR601613-1"/>
    </source>
</evidence>
<dbReference type="EMBL" id="MTZU01000002">
    <property type="protein sequence ID" value="PCE34413.1"/>
    <property type="molecule type" value="Genomic_DNA"/>
</dbReference>
<protein>
    <recommendedName>
        <fullName evidence="5">Amine oxidase domain-containing protein</fullName>
    </recommendedName>
</protein>
<feature type="binding site" evidence="4">
    <location>
        <begin position="41"/>
        <end position="42"/>
    </location>
    <ligand>
        <name>FAD</name>
        <dbReference type="ChEBI" id="CHEBI:57692"/>
    </ligand>
</feature>
<dbReference type="InterPro" id="IPR001613">
    <property type="entry name" value="Flavin_amine_oxidase"/>
</dbReference>
<reference evidence="6 7" key="1">
    <citation type="submission" date="2017-01" db="EMBL/GenBank/DDBJ databases">
        <title>Whole-Genome Shotgun Sequencing of Two beta-Proteobacterial Species in Search of the Bulgecin Biosynthetic Cluster.</title>
        <authorList>
            <person name="Horsman M.E."/>
            <person name="Marous D.R."/>
            <person name="Li R."/>
            <person name="Oliver R.A."/>
            <person name="Byun B."/>
            <person name="Emrich S.J."/>
            <person name="Boggess B."/>
            <person name="Townsend C.A."/>
            <person name="Mobashery S."/>
        </authorList>
    </citation>
    <scope>NUCLEOTIDE SEQUENCE [LARGE SCALE GENOMIC DNA]</scope>
    <source>
        <strain evidence="6 7">ATCC 31433</strain>
    </source>
</reference>
<dbReference type="GeneID" id="69001520"/>
<dbReference type="AlphaFoldDB" id="A0A2A4FL30"/>
<dbReference type="SUPFAM" id="SSF54373">
    <property type="entry name" value="FAD-linked reductases, C-terminal domain"/>
    <property type="match status" value="1"/>
</dbReference>
<dbReference type="PRINTS" id="PR00757">
    <property type="entry name" value="AMINEOXDASEF"/>
</dbReference>
<feature type="binding site" evidence="4">
    <location>
        <position position="428"/>
    </location>
    <ligand>
        <name>FAD</name>
        <dbReference type="ChEBI" id="CHEBI:57692"/>
    </ligand>
</feature>
<dbReference type="InterPro" id="IPR002937">
    <property type="entry name" value="Amino_oxidase"/>
</dbReference>
<dbReference type="GO" id="GO:0016491">
    <property type="term" value="F:oxidoreductase activity"/>
    <property type="evidence" value="ECO:0007669"/>
    <property type="project" value="UniProtKB-KW"/>
</dbReference>
<evidence type="ECO:0000259" key="5">
    <source>
        <dbReference type="Pfam" id="PF01593"/>
    </source>
</evidence>
<keyword evidence="3" id="KW-0560">Oxidoreductase</keyword>
<dbReference type="Gene3D" id="3.50.50.60">
    <property type="entry name" value="FAD/NAD(P)-binding domain"/>
    <property type="match status" value="1"/>
</dbReference>
<dbReference type="InterPro" id="IPR036188">
    <property type="entry name" value="FAD/NAD-bd_sf"/>
</dbReference>
<evidence type="ECO:0000256" key="1">
    <source>
        <dbReference type="ARBA" id="ARBA00001974"/>
    </source>
</evidence>
<organism evidence="6 7">
    <name type="scientific">Burkholderia ubonensis subsp. mesacidophila</name>
    <dbReference type="NCBI Taxonomy" id="265293"/>
    <lineage>
        <taxon>Bacteria</taxon>
        <taxon>Pseudomonadati</taxon>
        <taxon>Pseudomonadota</taxon>
        <taxon>Betaproteobacteria</taxon>
        <taxon>Burkholderiales</taxon>
        <taxon>Burkholderiaceae</taxon>
        <taxon>Burkholderia</taxon>
        <taxon>Burkholderia cepacia complex</taxon>
    </lineage>
</organism>
<evidence type="ECO:0000256" key="2">
    <source>
        <dbReference type="ARBA" id="ARBA00005995"/>
    </source>
</evidence>
<comment type="cofactor">
    <cofactor evidence="1">
        <name>FAD</name>
        <dbReference type="ChEBI" id="CHEBI:57692"/>
    </cofactor>
</comment>
<dbReference type="RefSeq" id="WP_084907225.1">
    <property type="nucleotide sequence ID" value="NZ_CP020738.1"/>
</dbReference>
<dbReference type="Gene3D" id="1.10.405.10">
    <property type="entry name" value="Guanine Nucleotide Dissociation Inhibitor, domain 1"/>
    <property type="match status" value="1"/>
</dbReference>